<dbReference type="PANTHER" id="PTHR33866:SF2">
    <property type="entry name" value="S-ADENOSYLMETHIONINE DECARBOXYLASE PROENZYME"/>
    <property type="match status" value="1"/>
</dbReference>
<evidence type="ECO:0000256" key="1">
    <source>
        <dbReference type="ARBA" id="ARBA00022691"/>
    </source>
</evidence>
<evidence type="ECO:0000256" key="5">
    <source>
        <dbReference type="ARBA" id="ARBA00023115"/>
    </source>
</evidence>
<keyword evidence="9 10" id="KW-0670">Pyruvate</keyword>
<feature type="chain" id="PRO_5044933516" description="S-adenosylmethionine decarboxylase alpha chain" evidence="10">
    <location>
        <begin position="63"/>
        <end position="146"/>
    </location>
</feature>
<sequence length="146" mass="16860">MTSIGRHLTIDMYGCNYDHLNNLEFIKTAMLAAIKETNLTLLDLVGHQTEPQGLTVIALLGQSHMSIHTFPEQSYAAIDIFSYGDYTHPDKALTVFKKILRPEKTRMTNIMRGLQKDMKPRIRVSIAPLRRMRNTSARVWRFLRNK</sequence>
<keyword evidence="1 10" id="KW-0949">S-adenosyl-L-methionine</keyword>
<dbReference type="GO" id="GO:0004014">
    <property type="term" value="F:adenosylmethionine decarboxylase activity"/>
    <property type="evidence" value="ECO:0007669"/>
    <property type="project" value="UniProtKB-EC"/>
</dbReference>
<keyword evidence="6 10" id="KW-0865">Zymogen</keyword>
<feature type="active site" description="Schiff-base intermediate with substrate; via pyruvic acid" evidence="10">
    <location>
        <position position="63"/>
    </location>
</feature>
<evidence type="ECO:0000313" key="12">
    <source>
        <dbReference type="Proteomes" id="UP000216752"/>
    </source>
</evidence>
<keyword evidence="7 10" id="KW-0456">Lyase</keyword>
<feature type="chain" id="PRO_5044933517" description="S-adenosylmethionine decarboxylase beta chain" evidence="10">
    <location>
        <begin position="1"/>
        <end position="62"/>
    </location>
</feature>
<name>A0ABZ3IF18_9FIRM</name>
<dbReference type="Gene3D" id="3.60.90.10">
    <property type="entry name" value="S-adenosylmethionine decarboxylase"/>
    <property type="match status" value="1"/>
</dbReference>
<dbReference type="InterPro" id="IPR017716">
    <property type="entry name" value="S-AdoMet_deCOase_pro-enz"/>
</dbReference>
<accession>A0ABZ3IF18</accession>
<keyword evidence="4 10" id="KW-0745">Spermidine biosynthesis</keyword>
<comment type="pathway">
    <text evidence="10">Amine and polyamine biosynthesis; S-adenosylmethioninamine biosynthesis; S-adenosylmethioninamine from S-adenosyl-L-methionine: step 1/1.</text>
</comment>
<gene>
    <name evidence="10 11" type="primary">speH</name>
    <name evidence="11" type="ORF">SPSIL_003760</name>
</gene>
<feature type="modified residue" description="Pyruvic acid (Ser); by autocatalysis" evidence="10">
    <location>
        <position position="63"/>
    </location>
</feature>
<comment type="cofactor">
    <cofactor evidence="10">
        <name>pyruvate</name>
        <dbReference type="ChEBI" id="CHEBI:15361"/>
    </cofactor>
    <text evidence="10">Binds 1 pyruvoyl group covalently per subunit.</text>
</comment>
<evidence type="ECO:0000256" key="4">
    <source>
        <dbReference type="ARBA" id="ARBA00023066"/>
    </source>
</evidence>
<dbReference type="SUPFAM" id="SSF56276">
    <property type="entry name" value="S-adenosylmethionine decarboxylase"/>
    <property type="match status" value="1"/>
</dbReference>
<evidence type="ECO:0000256" key="7">
    <source>
        <dbReference type="ARBA" id="ARBA00023239"/>
    </source>
</evidence>
<comment type="caution">
    <text evidence="10">Lacks conserved residue(s) required for the propagation of feature annotation.</text>
</comment>
<keyword evidence="5 10" id="KW-0620">Polyamine biosynthesis</keyword>
<feature type="active site" description="Proton acceptor; for processing activity" evidence="10">
    <location>
        <position position="68"/>
    </location>
</feature>
<protein>
    <recommendedName>
        <fullName evidence="10">S-adenosylmethionine decarboxylase proenzyme</fullName>
        <shortName evidence="10">AdoMetDC</shortName>
        <shortName evidence="10">SAMDC</shortName>
        <ecNumber evidence="10">4.1.1.50</ecNumber>
    </recommendedName>
    <component>
        <recommendedName>
            <fullName evidence="10">S-adenosylmethionine decarboxylase beta chain</fullName>
        </recommendedName>
    </component>
    <component>
        <recommendedName>
            <fullName evidence="10">S-adenosylmethionine decarboxylase alpha chain</fullName>
        </recommendedName>
    </component>
</protein>
<keyword evidence="8 10" id="KW-0704">Schiff base</keyword>
<evidence type="ECO:0000256" key="3">
    <source>
        <dbReference type="ARBA" id="ARBA00022813"/>
    </source>
</evidence>
<dbReference type="Pfam" id="PF02675">
    <property type="entry name" value="AdoMet_dc"/>
    <property type="match status" value="1"/>
</dbReference>
<dbReference type="EC" id="4.1.1.50" evidence="10"/>
<dbReference type="RefSeq" id="WP_094607463.1">
    <property type="nucleotide sequence ID" value="NZ_CP155573.1"/>
</dbReference>
<dbReference type="Proteomes" id="UP000216752">
    <property type="component" value="Chromosome"/>
</dbReference>
<comment type="similarity">
    <text evidence="10">Belongs to the prokaryotic AdoMetDC family. Type 1 subfamily.</text>
</comment>
<dbReference type="EMBL" id="CP155573">
    <property type="protein sequence ID" value="XFO64280.1"/>
    <property type="molecule type" value="Genomic_DNA"/>
</dbReference>
<keyword evidence="2 10" id="KW-0210">Decarboxylase</keyword>
<keyword evidence="12" id="KW-1185">Reference proteome</keyword>
<dbReference type="InterPro" id="IPR016067">
    <property type="entry name" value="S-AdoMet_deCO2ase_core"/>
</dbReference>
<keyword evidence="3 10" id="KW-0068">Autocatalytic cleavage</keyword>
<dbReference type="PANTHER" id="PTHR33866">
    <property type="entry name" value="S-ADENOSYLMETHIONINE DECARBOXYLASE PROENZYME"/>
    <property type="match status" value="1"/>
</dbReference>
<evidence type="ECO:0000313" key="11">
    <source>
        <dbReference type="EMBL" id="XFO64280.1"/>
    </source>
</evidence>
<proteinExistence type="inferred from homology"/>
<dbReference type="InterPro" id="IPR003826">
    <property type="entry name" value="AdoMetDC_fam_prok"/>
</dbReference>
<dbReference type="NCBIfam" id="TIGR03330">
    <property type="entry name" value="SAM_DCase_Bsu"/>
    <property type="match status" value="1"/>
</dbReference>
<organism evidence="11 12">
    <name type="scientific">Sporomusa silvacetica DSM 10669</name>
    <dbReference type="NCBI Taxonomy" id="1123289"/>
    <lineage>
        <taxon>Bacteria</taxon>
        <taxon>Bacillati</taxon>
        <taxon>Bacillota</taxon>
        <taxon>Negativicutes</taxon>
        <taxon>Selenomonadales</taxon>
        <taxon>Sporomusaceae</taxon>
        <taxon>Sporomusa</taxon>
    </lineage>
</organism>
<evidence type="ECO:0000256" key="10">
    <source>
        <dbReference type="HAMAP-Rule" id="MF_00464"/>
    </source>
</evidence>
<comment type="function">
    <text evidence="10">Catalyzes the decarboxylation of S-adenosylmethionine to S-adenosylmethioninamine (dcAdoMet), the propylamine donor required for the synthesis of the polyamines spermine and spermidine from the diamine putrescine.</text>
</comment>
<evidence type="ECO:0000256" key="8">
    <source>
        <dbReference type="ARBA" id="ARBA00023270"/>
    </source>
</evidence>
<evidence type="ECO:0000256" key="9">
    <source>
        <dbReference type="ARBA" id="ARBA00023317"/>
    </source>
</evidence>
<comment type="catalytic activity">
    <reaction evidence="10">
        <text>S-adenosyl-L-methionine + H(+) = S-adenosyl 3-(methylsulfanyl)propylamine + CO2</text>
        <dbReference type="Rhea" id="RHEA:15981"/>
        <dbReference type="ChEBI" id="CHEBI:15378"/>
        <dbReference type="ChEBI" id="CHEBI:16526"/>
        <dbReference type="ChEBI" id="CHEBI:57443"/>
        <dbReference type="ChEBI" id="CHEBI:59789"/>
        <dbReference type="EC" id="4.1.1.50"/>
    </reaction>
</comment>
<evidence type="ECO:0000256" key="6">
    <source>
        <dbReference type="ARBA" id="ARBA00023145"/>
    </source>
</evidence>
<evidence type="ECO:0000256" key="2">
    <source>
        <dbReference type="ARBA" id="ARBA00022793"/>
    </source>
</evidence>
<dbReference type="HAMAP" id="MF_00464">
    <property type="entry name" value="AdoMetDC_1"/>
    <property type="match status" value="1"/>
</dbReference>
<reference evidence="11" key="1">
    <citation type="submission" date="2024-05" db="EMBL/GenBank/DDBJ databases">
        <title>Isolation and characterization of Sporomusa carbonis sp. nov., a carboxydotrophic hydrogenogen in the genus of Sporomusa isolated from a charcoal burning pile.</title>
        <authorList>
            <person name="Boeer T."/>
            <person name="Rosenbaum F."/>
            <person name="Eysell L."/>
            <person name="Mueller V."/>
            <person name="Daniel R."/>
            <person name="Poehlein A."/>
        </authorList>
    </citation>
    <scope>NUCLEOTIDE SEQUENCE [LARGE SCALE GENOMIC DNA]</scope>
    <source>
        <strain evidence="11">DSM 10669</strain>
    </source>
</reference>
<comment type="subunit">
    <text evidence="10">Heterotetramer of two alpha and two beta chains arranged as a dimer of alpha/beta heterodimers.</text>
</comment>
<comment type="PTM">
    <text evidence="10">Is synthesized initially as an inactive proenzyme. Formation of the active enzyme involves a self-maturation process in which the active site pyruvoyl group is generated from an internal serine residue via an autocatalytic post-translational modification. Two non-identical subunits are generated from the proenzyme in this reaction, and the pyruvate is formed at the N-terminus of the alpha chain, which is derived from the carboxyl end of the proenzyme. The post-translation cleavage follows an unusual pathway, termed non-hydrolytic serinolysis, in which the side chain hydroxyl group of the serine supplies its oxygen atom to form the C-terminus of the beta chain, while the remainder of the serine residue undergoes an oxidative deamination to produce ammonia and the pyruvoyl group blocking the N-terminus of the alpha chain.</text>
</comment>